<evidence type="ECO:0000313" key="2">
    <source>
        <dbReference type="Proteomes" id="UP000095649"/>
    </source>
</evidence>
<dbReference type="Proteomes" id="UP000095649">
    <property type="component" value="Unassembled WGS sequence"/>
</dbReference>
<name>A0A173S623_9FIRM</name>
<gene>
    <name evidence="1" type="ORF">ERS852582_00831</name>
</gene>
<dbReference type="AlphaFoldDB" id="A0A173S623"/>
<dbReference type="EMBL" id="CYXN01000004">
    <property type="protein sequence ID" value="CUM85325.1"/>
    <property type="molecule type" value="Genomic_DNA"/>
</dbReference>
<proteinExistence type="predicted"/>
<evidence type="ECO:0000313" key="1">
    <source>
        <dbReference type="EMBL" id="CUM85325.1"/>
    </source>
</evidence>
<dbReference type="RefSeq" id="WP_172679778.1">
    <property type="nucleotide sequence ID" value="NZ_CYXN01000004.1"/>
</dbReference>
<protein>
    <submittedName>
        <fullName evidence="1">Uncharacterized protein</fullName>
    </submittedName>
</protein>
<organism evidence="1 2">
    <name type="scientific">Faecalibacterium prausnitzii</name>
    <dbReference type="NCBI Taxonomy" id="853"/>
    <lineage>
        <taxon>Bacteria</taxon>
        <taxon>Bacillati</taxon>
        <taxon>Bacillota</taxon>
        <taxon>Clostridia</taxon>
        <taxon>Eubacteriales</taxon>
        <taxon>Oscillospiraceae</taxon>
        <taxon>Faecalibacterium</taxon>
    </lineage>
</organism>
<accession>A0A173S623</accession>
<sequence length="46" mass="5542">MKNEKCVKDEPHSEFTKEEQQEFLNLLNHITPEQREALKKVLKTFI</sequence>
<reference evidence="1 2" key="1">
    <citation type="submission" date="2015-09" db="EMBL/GenBank/DDBJ databases">
        <authorList>
            <consortium name="Pathogen Informatics"/>
        </authorList>
    </citation>
    <scope>NUCLEOTIDE SEQUENCE [LARGE SCALE GENOMIC DNA]</scope>
    <source>
        <strain evidence="1 2">2789STDY5834970</strain>
    </source>
</reference>